<sequence>MFFTIIGAGVIVYGIFYTVVTSLLDSDLYLGFLDKFGKSPRKLKGKVVFITGASSGIGEHTAYALAKHGVKLVLAARRQNELQRVKAQCLALSGGQLEDKDVLVLPMDVLDVSSHQMHFDRAVRHFGTLDILVNNAGRSQRAAWEQIDLDVDKQLFDLNVFSVVNLTRIALHYFNTKGEGHVAVVSSLAGVIGAPYSGSYTGAKHAIHGYFNSLRLEKSSNNIHVTLLCPGPVFTNFLQEAFTEKSGQKLHGSTQPTDKRMTAERCGHLNAVALTNKVSEAWIGKFPVVPVTYVSVYFPILTKLTLKLIGTDRLFKLRDSKDPVEIIKGIKKLILQV</sequence>
<keyword evidence="3" id="KW-0472">Membrane</keyword>
<evidence type="ECO:0000313" key="6">
    <source>
        <dbReference type="Proteomes" id="UP001566132"/>
    </source>
</evidence>
<dbReference type="GO" id="GO:0006629">
    <property type="term" value="P:lipid metabolic process"/>
    <property type="evidence" value="ECO:0007669"/>
    <property type="project" value="UniProtKB-ARBA"/>
</dbReference>
<keyword evidence="3" id="KW-0812">Transmembrane</keyword>
<comment type="similarity">
    <text evidence="2">Belongs to the short-chain dehydrogenases/reductases (SDR) family.</text>
</comment>
<dbReference type="EMBL" id="JBDJPC010000001">
    <property type="protein sequence ID" value="KAL1517554.1"/>
    <property type="molecule type" value="Genomic_DNA"/>
</dbReference>
<dbReference type="PROSITE" id="PS00061">
    <property type="entry name" value="ADH_SHORT"/>
    <property type="match status" value="1"/>
</dbReference>
<dbReference type="InterPro" id="IPR002347">
    <property type="entry name" value="SDR_fam"/>
</dbReference>
<evidence type="ECO:0000256" key="3">
    <source>
        <dbReference type="SAM" id="Phobius"/>
    </source>
</evidence>
<feature type="domain" description="Ketoreductase" evidence="4">
    <location>
        <begin position="46"/>
        <end position="233"/>
    </location>
</feature>
<dbReference type="PRINTS" id="PR00081">
    <property type="entry name" value="GDHRDH"/>
</dbReference>
<dbReference type="SMART" id="SM00822">
    <property type="entry name" value="PKS_KR"/>
    <property type="match status" value="1"/>
</dbReference>
<name>A0ABD1FGM7_HYPHA</name>
<dbReference type="SUPFAM" id="SSF51735">
    <property type="entry name" value="NAD(P)-binding Rossmann-fold domains"/>
    <property type="match status" value="1"/>
</dbReference>
<keyword evidence="1" id="KW-0560">Oxidoreductase</keyword>
<accession>A0ABD1FGM7</accession>
<dbReference type="PANTHER" id="PTHR44269">
    <property type="entry name" value="DEHYDROGENASE/REDUCTASE SDR FAMILY MEMBER 7-RELATED"/>
    <property type="match status" value="1"/>
</dbReference>
<dbReference type="Proteomes" id="UP001566132">
    <property type="component" value="Unassembled WGS sequence"/>
</dbReference>
<evidence type="ECO:0000259" key="4">
    <source>
        <dbReference type="SMART" id="SM00822"/>
    </source>
</evidence>
<proteinExistence type="inferred from homology"/>
<dbReference type="GO" id="GO:0016491">
    <property type="term" value="F:oxidoreductase activity"/>
    <property type="evidence" value="ECO:0007669"/>
    <property type="project" value="UniProtKB-KW"/>
</dbReference>
<feature type="transmembrane region" description="Helical" evidence="3">
    <location>
        <begin position="6"/>
        <end position="32"/>
    </location>
</feature>
<dbReference type="Gene3D" id="3.40.50.720">
    <property type="entry name" value="NAD(P)-binding Rossmann-like Domain"/>
    <property type="match status" value="1"/>
</dbReference>
<dbReference type="InterPro" id="IPR053011">
    <property type="entry name" value="SDR_family_member_7"/>
</dbReference>
<dbReference type="AlphaFoldDB" id="A0ABD1FGM7"/>
<dbReference type="InterPro" id="IPR020904">
    <property type="entry name" value="Sc_DH/Rdtase_CS"/>
</dbReference>
<gene>
    <name evidence="5" type="ORF">ABEB36_001304</name>
</gene>
<dbReference type="Pfam" id="PF00106">
    <property type="entry name" value="adh_short"/>
    <property type="match status" value="1"/>
</dbReference>
<dbReference type="PRINTS" id="PR00080">
    <property type="entry name" value="SDRFAMILY"/>
</dbReference>
<reference evidence="5 6" key="1">
    <citation type="submission" date="2024-05" db="EMBL/GenBank/DDBJ databases">
        <title>Genetic variation in Jamaican populations of the coffee berry borer (Hypothenemus hampei).</title>
        <authorList>
            <person name="Errbii M."/>
            <person name="Myrie A."/>
        </authorList>
    </citation>
    <scope>NUCLEOTIDE SEQUENCE [LARGE SCALE GENOMIC DNA]</scope>
    <source>
        <strain evidence="5">JA-Hopewell-2020-01-JO</strain>
        <tissue evidence="5">Whole body</tissue>
    </source>
</reference>
<evidence type="ECO:0000313" key="5">
    <source>
        <dbReference type="EMBL" id="KAL1517554.1"/>
    </source>
</evidence>
<keyword evidence="6" id="KW-1185">Reference proteome</keyword>
<dbReference type="PANTHER" id="PTHR44269:SF1">
    <property type="entry name" value="DEHYDROGENASE_REDUCTASE SDR FAMILY MEMBER 7"/>
    <property type="match status" value="1"/>
</dbReference>
<organism evidence="5 6">
    <name type="scientific">Hypothenemus hampei</name>
    <name type="common">Coffee berry borer</name>
    <dbReference type="NCBI Taxonomy" id="57062"/>
    <lineage>
        <taxon>Eukaryota</taxon>
        <taxon>Metazoa</taxon>
        <taxon>Ecdysozoa</taxon>
        <taxon>Arthropoda</taxon>
        <taxon>Hexapoda</taxon>
        <taxon>Insecta</taxon>
        <taxon>Pterygota</taxon>
        <taxon>Neoptera</taxon>
        <taxon>Endopterygota</taxon>
        <taxon>Coleoptera</taxon>
        <taxon>Polyphaga</taxon>
        <taxon>Cucujiformia</taxon>
        <taxon>Curculionidae</taxon>
        <taxon>Scolytinae</taxon>
        <taxon>Hypothenemus</taxon>
    </lineage>
</organism>
<keyword evidence="3" id="KW-1133">Transmembrane helix</keyword>
<dbReference type="InterPro" id="IPR057326">
    <property type="entry name" value="KR_dom"/>
</dbReference>
<comment type="caution">
    <text evidence="5">The sequence shown here is derived from an EMBL/GenBank/DDBJ whole genome shotgun (WGS) entry which is preliminary data.</text>
</comment>
<protein>
    <recommendedName>
        <fullName evidence="4">Ketoreductase domain-containing protein</fullName>
    </recommendedName>
</protein>
<evidence type="ECO:0000256" key="1">
    <source>
        <dbReference type="ARBA" id="ARBA00023002"/>
    </source>
</evidence>
<evidence type="ECO:0000256" key="2">
    <source>
        <dbReference type="RuleBase" id="RU000363"/>
    </source>
</evidence>
<dbReference type="InterPro" id="IPR036291">
    <property type="entry name" value="NAD(P)-bd_dom_sf"/>
</dbReference>